<name>A0A9W4WTV4_9GLOM</name>
<evidence type="ECO:0000313" key="2">
    <source>
        <dbReference type="Proteomes" id="UP001153678"/>
    </source>
</evidence>
<dbReference type="EMBL" id="CAMKVN010001876">
    <property type="protein sequence ID" value="CAI2178556.1"/>
    <property type="molecule type" value="Genomic_DNA"/>
</dbReference>
<reference evidence="1" key="1">
    <citation type="submission" date="2022-08" db="EMBL/GenBank/DDBJ databases">
        <authorList>
            <person name="Kallberg Y."/>
            <person name="Tangrot J."/>
            <person name="Rosling A."/>
        </authorList>
    </citation>
    <scope>NUCLEOTIDE SEQUENCE</scope>
    <source>
        <strain evidence="1">Wild A</strain>
    </source>
</reference>
<gene>
    <name evidence="1" type="ORF">FWILDA_LOCUS8645</name>
</gene>
<dbReference type="AlphaFoldDB" id="A0A9W4WTV4"/>
<dbReference type="Proteomes" id="UP001153678">
    <property type="component" value="Unassembled WGS sequence"/>
</dbReference>
<sequence length="122" mass="14406">DDAKKFLNDYGLEKGFSIHRKCTDTSVEGDQHNHLMVPSPTTTIEKYRKLNNNMIQFIEFCVKHGMINTKNHLMTIVKFDASDLMRHLYSKRAEDPQWFIEAKFNGLTEWQLYGLLWLLPEQ</sequence>
<organism evidence="1 2">
    <name type="scientific">Funneliformis geosporum</name>
    <dbReference type="NCBI Taxonomy" id="1117311"/>
    <lineage>
        <taxon>Eukaryota</taxon>
        <taxon>Fungi</taxon>
        <taxon>Fungi incertae sedis</taxon>
        <taxon>Mucoromycota</taxon>
        <taxon>Glomeromycotina</taxon>
        <taxon>Glomeromycetes</taxon>
        <taxon>Glomerales</taxon>
        <taxon>Glomeraceae</taxon>
        <taxon>Funneliformis</taxon>
    </lineage>
</organism>
<feature type="non-terminal residue" evidence="1">
    <location>
        <position position="122"/>
    </location>
</feature>
<keyword evidence="2" id="KW-1185">Reference proteome</keyword>
<proteinExistence type="predicted"/>
<evidence type="ECO:0000313" key="1">
    <source>
        <dbReference type="EMBL" id="CAI2178556.1"/>
    </source>
</evidence>
<protein>
    <submittedName>
        <fullName evidence="1">8585_t:CDS:1</fullName>
    </submittedName>
</protein>
<comment type="caution">
    <text evidence="1">The sequence shown here is derived from an EMBL/GenBank/DDBJ whole genome shotgun (WGS) entry which is preliminary data.</text>
</comment>
<accession>A0A9W4WTV4</accession>